<dbReference type="GeneID" id="30004952"/>
<feature type="compositionally biased region" description="Polar residues" evidence="1">
    <location>
        <begin position="653"/>
        <end position="679"/>
    </location>
</feature>
<proteinExistence type="predicted"/>
<feature type="compositionally biased region" description="Polar residues" evidence="1">
    <location>
        <begin position="742"/>
        <end position="758"/>
    </location>
</feature>
<dbReference type="OrthoDB" id="4159998at2759"/>
<feature type="region of interest" description="Disordered" evidence="1">
    <location>
        <begin position="261"/>
        <end position="289"/>
    </location>
</feature>
<feature type="compositionally biased region" description="Low complexity" evidence="1">
    <location>
        <begin position="167"/>
        <end position="179"/>
    </location>
</feature>
<feature type="compositionally biased region" description="Low complexity" evidence="1">
    <location>
        <begin position="270"/>
        <end position="285"/>
    </location>
</feature>
<evidence type="ECO:0000313" key="3">
    <source>
        <dbReference type="Proteomes" id="UP000078343"/>
    </source>
</evidence>
<sequence length="791" mass="85574">MDRFTRTKEYYLQGRHRCRQPETPPTSQSADFVFDFDFKDSKLDLSFDVGNSVDQSDRTVRHQIDPSESIGVALSDGPYQQHGGLNCSPAIEDRRHCQKHRNEPISSIPDIPTETHIKFSSRCEQPSTNLPLCSIYSKAWRERVRRTITPPQQTLDHVSADRAAPFSEETSSELIESESTGPKSGNEADQESPPPPSPPPPPSSPPESCPEDVHEANERRNLLAGIPYEHNTKENGKRFSKIGEWLLRPKRRWDARVALCSPSTSVETMSSRTPTPSPSSSQDTSNQHHLRQNLCVVEATPTLSLQTPDGTTITVRTIIADVAPTAIALQVFSLLTMVSSYLPRMRIVVVTSAIRPHLAQCVTSLVDLERPETDLNGPILGRLHIGARDLEAQADGHSAMKMTEEGKDSSKEHAGRVIEDLSIAQRKQESKEFMEAATPRGLGEGRQNPITSLPQQPSPTSHSTQQSHPSSHQSTASRPPVESEKQPEQGDGPRQGASQAEPSQPQLDPNFPYGSSIRVLLGDGRVVSMSQYKTLQEKRAGKKKAAAPRGESTGIKSMFAALSSKKKTQKSPASLQRAVLSTKASPRRETSTLQQQGPGDKAQSEKPAWARSSAEEPLHAADPESQSSSPFGATANGKQVAKSPNVQAGEHSAANTIPGPSTRQRPSPVSDLSTSRQQGSPTATASSPQSLSSTSTSVIPAGRTSDVPGPAASQQSTTATTVPAVSSVDPPPPSLLPPSSDNQRSTARSTPDTTTAQETEARKDGASYPLAQVETQEEEEEPTWSFANLKL</sequence>
<comment type="caution">
    <text evidence="2">The sequence shown here is derived from an EMBL/GenBank/DDBJ whole genome shotgun (WGS) entry which is preliminary data.</text>
</comment>
<organism evidence="2 3">
    <name type="scientific">Fonsecaea erecta</name>
    <dbReference type="NCBI Taxonomy" id="1367422"/>
    <lineage>
        <taxon>Eukaryota</taxon>
        <taxon>Fungi</taxon>
        <taxon>Dikarya</taxon>
        <taxon>Ascomycota</taxon>
        <taxon>Pezizomycotina</taxon>
        <taxon>Eurotiomycetes</taxon>
        <taxon>Chaetothyriomycetidae</taxon>
        <taxon>Chaetothyriales</taxon>
        <taxon>Herpotrichiellaceae</taxon>
        <taxon>Fonsecaea</taxon>
    </lineage>
</organism>
<protein>
    <submittedName>
        <fullName evidence="2">Uncharacterized protein</fullName>
    </submittedName>
</protein>
<feature type="region of interest" description="Disordered" evidence="1">
    <location>
        <begin position="429"/>
        <end position="516"/>
    </location>
</feature>
<gene>
    <name evidence="2" type="ORF">AYL99_00782</name>
</gene>
<reference evidence="2 3" key="1">
    <citation type="submission" date="2016-04" db="EMBL/GenBank/DDBJ databases">
        <title>Draft genome of Fonsecaea erecta CBS 125763.</title>
        <authorList>
            <person name="Weiss V.A."/>
            <person name="Vicente V.A."/>
            <person name="Raittz R.T."/>
            <person name="Moreno L.F."/>
            <person name="De Souza E.M."/>
            <person name="Pedrosa F.O."/>
            <person name="Steffens M.B."/>
            <person name="Faoro H."/>
            <person name="Tadra-Sfeir M.Z."/>
            <person name="Najafzadeh M.J."/>
            <person name="Felipe M.S."/>
            <person name="Teixeira M."/>
            <person name="Sun J."/>
            <person name="Xi L."/>
            <person name="Gomes R."/>
            <person name="De Azevedo C.M."/>
            <person name="Salgado C.G."/>
            <person name="Da Silva M.B."/>
            <person name="Nascimento M.F."/>
            <person name="Queiroz-Telles F."/>
            <person name="Attili D.S."/>
            <person name="Gorbushina A."/>
        </authorList>
    </citation>
    <scope>NUCLEOTIDE SEQUENCE [LARGE SCALE GENOMIC DNA]</scope>
    <source>
        <strain evidence="2 3">CBS 125763</strain>
    </source>
</reference>
<feature type="compositionally biased region" description="Basic and acidic residues" evidence="1">
    <location>
        <begin position="613"/>
        <end position="622"/>
    </location>
</feature>
<accession>A0A178ZY68</accession>
<feature type="compositionally biased region" description="Pro residues" evidence="1">
    <location>
        <begin position="192"/>
        <end position="208"/>
    </location>
</feature>
<feature type="compositionally biased region" description="Low complexity" evidence="1">
    <location>
        <begin position="710"/>
        <end position="728"/>
    </location>
</feature>
<feature type="region of interest" description="Disordered" evidence="1">
    <location>
        <begin position="534"/>
        <end position="791"/>
    </location>
</feature>
<evidence type="ECO:0000313" key="2">
    <source>
        <dbReference type="EMBL" id="OAP64810.1"/>
    </source>
</evidence>
<feature type="region of interest" description="Disordered" evidence="1">
    <location>
        <begin position="147"/>
        <end position="215"/>
    </location>
</feature>
<keyword evidence="3" id="KW-1185">Reference proteome</keyword>
<feature type="compositionally biased region" description="Polar residues" evidence="1">
    <location>
        <begin position="496"/>
        <end position="507"/>
    </location>
</feature>
<dbReference type="AlphaFoldDB" id="A0A178ZY68"/>
<evidence type="ECO:0000256" key="1">
    <source>
        <dbReference type="SAM" id="MobiDB-lite"/>
    </source>
</evidence>
<dbReference type="Proteomes" id="UP000078343">
    <property type="component" value="Unassembled WGS sequence"/>
</dbReference>
<name>A0A178ZY68_9EURO</name>
<feature type="compositionally biased region" description="Low complexity" evidence="1">
    <location>
        <begin position="680"/>
        <end position="697"/>
    </location>
</feature>
<feature type="compositionally biased region" description="Low complexity" evidence="1">
    <location>
        <begin position="451"/>
        <end position="475"/>
    </location>
</feature>
<dbReference type="RefSeq" id="XP_018698177.1">
    <property type="nucleotide sequence ID" value="XM_018832298.1"/>
</dbReference>
<dbReference type="EMBL" id="LVYI01000001">
    <property type="protein sequence ID" value="OAP64810.1"/>
    <property type="molecule type" value="Genomic_DNA"/>
</dbReference>